<feature type="transmembrane region" description="Helical" evidence="1">
    <location>
        <begin position="43"/>
        <end position="60"/>
    </location>
</feature>
<accession>A0A3B0YWU2</accession>
<dbReference type="InterPro" id="IPR036388">
    <property type="entry name" value="WH-like_DNA-bd_sf"/>
</dbReference>
<keyword evidence="1" id="KW-1133">Transmembrane helix</keyword>
<dbReference type="GO" id="GO:0006355">
    <property type="term" value="P:regulation of DNA-templated transcription"/>
    <property type="evidence" value="ECO:0007669"/>
    <property type="project" value="InterPro"/>
</dbReference>
<keyword evidence="1" id="KW-0472">Membrane</keyword>
<proteinExistence type="predicted"/>
<name>A0A3B0YWU2_9ZZZZ</name>
<dbReference type="InterPro" id="IPR000792">
    <property type="entry name" value="Tscrpt_reg_LuxR_C"/>
</dbReference>
<evidence type="ECO:0000313" key="3">
    <source>
        <dbReference type="EMBL" id="VAW79957.1"/>
    </source>
</evidence>
<keyword evidence="1" id="KW-0812">Transmembrane</keyword>
<dbReference type="Gene3D" id="1.10.10.10">
    <property type="entry name" value="Winged helix-like DNA-binding domain superfamily/Winged helix DNA-binding domain"/>
    <property type="match status" value="1"/>
</dbReference>
<feature type="domain" description="HTH luxR-type" evidence="2">
    <location>
        <begin position="105"/>
        <end position="162"/>
    </location>
</feature>
<dbReference type="InterPro" id="IPR016032">
    <property type="entry name" value="Sig_transdc_resp-reg_C-effctor"/>
</dbReference>
<reference evidence="3" key="1">
    <citation type="submission" date="2018-06" db="EMBL/GenBank/DDBJ databases">
        <authorList>
            <person name="Zhirakovskaya E."/>
        </authorList>
    </citation>
    <scope>NUCLEOTIDE SEQUENCE</scope>
</reference>
<organism evidence="3">
    <name type="scientific">hydrothermal vent metagenome</name>
    <dbReference type="NCBI Taxonomy" id="652676"/>
    <lineage>
        <taxon>unclassified sequences</taxon>
        <taxon>metagenomes</taxon>
        <taxon>ecological metagenomes</taxon>
    </lineage>
</organism>
<dbReference type="GO" id="GO:0003677">
    <property type="term" value="F:DNA binding"/>
    <property type="evidence" value="ECO:0007669"/>
    <property type="project" value="InterPro"/>
</dbReference>
<sequence length="167" mass="18518">MHNVPLKQLIIILVLAIVVVASGVDLVADLSHGADIDHVIKEAIVVTISMAAIAWLLLGLRQQRLEIRSLQQELQTANTSRDQPKKYVLEARKKLGNVVTQQFAEWGLTGSEVEVGWLLLKGLSLKEIALVRNTQEKTVRQQASSVYKKSGVSGRHAFSAWFIEDIL</sequence>
<protein>
    <recommendedName>
        <fullName evidence="2">HTH luxR-type domain-containing protein</fullName>
    </recommendedName>
</protein>
<dbReference type="EMBL" id="UOFN01000121">
    <property type="protein sequence ID" value="VAW79957.1"/>
    <property type="molecule type" value="Genomic_DNA"/>
</dbReference>
<dbReference type="SUPFAM" id="SSF46894">
    <property type="entry name" value="C-terminal effector domain of the bipartite response regulators"/>
    <property type="match status" value="1"/>
</dbReference>
<dbReference type="AlphaFoldDB" id="A0A3B0YWU2"/>
<gene>
    <name evidence="3" type="ORF">MNBD_GAMMA15-1514</name>
</gene>
<evidence type="ECO:0000256" key="1">
    <source>
        <dbReference type="SAM" id="Phobius"/>
    </source>
</evidence>
<dbReference type="SMART" id="SM00421">
    <property type="entry name" value="HTH_LUXR"/>
    <property type="match status" value="1"/>
</dbReference>
<evidence type="ECO:0000259" key="2">
    <source>
        <dbReference type="SMART" id="SM00421"/>
    </source>
</evidence>